<protein>
    <submittedName>
        <fullName evidence="2">Uncharacterized protein</fullName>
    </submittedName>
</protein>
<gene>
    <name evidence="2" type="ORF">NPIL_322461</name>
</gene>
<evidence type="ECO:0000313" key="3">
    <source>
        <dbReference type="Proteomes" id="UP000887013"/>
    </source>
</evidence>
<dbReference type="EMBL" id="BMAW01092321">
    <property type="protein sequence ID" value="GFS54226.1"/>
    <property type="molecule type" value="Genomic_DNA"/>
</dbReference>
<dbReference type="AlphaFoldDB" id="A0A8X6IP05"/>
<reference evidence="2" key="1">
    <citation type="submission" date="2020-08" db="EMBL/GenBank/DDBJ databases">
        <title>Multicomponent nature underlies the extraordinary mechanical properties of spider dragline silk.</title>
        <authorList>
            <person name="Kono N."/>
            <person name="Nakamura H."/>
            <person name="Mori M."/>
            <person name="Yoshida Y."/>
            <person name="Ohtoshi R."/>
            <person name="Malay A.D."/>
            <person name="Moran D.A.P."/>
            <person name="Tomita M."/>
            <person name="Numata K."/>
            <person name="Arakawa K."/>
        </authorList>
    </citation>
    <scope>NUCLEOTIDE SEQUENCE</scope>
</reference>
<evidence type="ECO:0000256" key="1">
    <source>
        <dbReference type="SAM" id="Phobius"/>
    </source>
</evidence>
<keyword evidence="3" id="KW-1185">Reference proteome</keyword>
<feature type="transmembrane region" description="Helical" evidence="1">
    <location>
        <begin position="67"/>
        <end position="88"/>
    </location>
</feature>
<organism evidence="2 3">
    <name type="scientific">Nephila pilipes</name>
    <name type="common">Giant wood spider</name>
    <name type="synonym">Nephila maculata</name>
    <dbReference type="NCBI Taxonomy" id="299642"/>
    <lineage>
        <taxon>Eukaryota</taxon>
        <taxon>Metazoa</taxon>
        <taxon>Ecdysozoa</taxon>
        <taxon>Arthropoda</taxon>
        <taxon>Chelicerata</taxon>
        <taxon>Arachnida</taxon>
        <taxon>Araneae</taxon>
        <taxon>Araneomorphae</taxon>
        <taxon>Entelegynae</taxon>
        <taxon>Araneoidea</taxon>
        <taxon>Nephilidae</taxon>
        <taxon>Nephila</taxon>
    </lineage>
</organism>
<sequence>MGFWSDSLHKTLRACDDRDSQRAAAISNIGGFRSRVGVDFLKRFGASMTYFRRASALPNFGSFRFRVAVELVTLLGPAMIVVLGGLWLSQTSTVFDFVLRTFSEGCGRLKHQRLSISRCGRLRKTFRGFDDRGSRRAEAISNFSGFRSRVAVELVKLFGPAKLRQFSILRWGRLREALAWMLVVLGDLRHSKTSDALDFPFGVDFIKMFSAFARCSRRPYGLPKSGILDLL</sequence>
<name>A0A8X6IP05_NEPPI</name>
<proteinExistence type="predicted"/>
<accession>A0A8X6IP05</accession>
<dbReference type="Proteomes" id="UP000887013">
    <property type="component" value="Unassembled WGS sequence"/>
</dbReference>
<evidence type="ECO:0000313" key="2">
    <source>
        <dbReference type="EMBL" id="GFS54226.1"/>
    </source>
</evidence>
<keyword evidence="1" id="KW-1133">Transmembrane helix</keyword>
<comment type="caution">
    <text evidence="2">The sequence shown here is derived from an EMBL/GenBank/DDBJ whole genome shotgun (WGS) entry which is preliminary data.</text>
</comment>
<keyword evidence="1" id="KW-0812">Transmembrane</keyword>
<keyword evidence="1" id="KW-0472">Membrane</keyword>